<dbReference type="AlphaFoldDB" id="A0A2P2KRK9"/>
<keyword evidence="2" id="KW-0436">Ligase</keyword>
<accession>A0A2P2KRK9</accession>
<sequence>MPIMHPIANIAIFTCCTTLSYLVFMMWKNQIEPTTMNVKFEGQILCTHCTAFYVPSWSSRAPWTLPARFTRFCSLPQSKVSRITFS</sequence>
<dbReference type="GO" id="GO:0016874">
    <property type="term" value="F:ligase activity"/>
    <property type="evidence" value="ECO:0007669"/>
    <property type="project" value="UniProtKB-KW"/>
</dbReference>
<reference evidence="2" key="1">
    <citation type="submission" date="2018-02" db="EMBL/GenBank/DDBJ databases">
        <title>Rhizophora mucronata_Transcriptome.</title>
        <authorList>
            <person name="Meera S.P."/>
            <person name="Sreeshan A."/>
            <person name="Augustine A."/>
        </authorList>
    </citation>
    <scope>NUCLEOTIDE SEQUENCE</scope>
    <source>
        <tissue evidence="2">Leaf</tissue>
    </source>
</reference>
<keyword evidence="1" id="KW-0472">Membrane</keyword>
<proteinExistence type="predicted"/>
<protein>
    <submittedName>
        <fullName evidence="2">CysteinetRNA ligase cytoplasmic-like</fullName>
    </submittedName>
</protein>
<keyword evidence="1" id="KW-1133">Transmembrane helix</keyword>
<organism evidence="2">
    <name type="scientific">Rhizophora mucronata</name>
    <name type="common">Asiatic mangrove</name>
    <dbReference type="NCBI Taxonomy" id="61149"/>
    <lineage>
        <taxon>Eukaryota</taxon>
        <taxon>Viridiplantae</taxon>
        <taxon>Streptophyta</taxon>
        <taxon>Embryophyta</taxon>
        <taxon>Tracheophyta</taxon>
        <taxon>Spermatophyta</taxon>
        <taxon>Magnoliopsida</taxon>
        <taxon>eudicotyledons</taxon>
        <taxon>Gunneridae</taxon>
        <taxon>Pentapetalae</taxon>
        <taxon>rosids</taxon>
        <taxon>fabids</taxon>
        <taxon>Malpighiales</taxon>
        <taxon>Rhizophoraceae</taxon>
        <taxon>Rhizophora</taxon>
    </lineage>
</organism>
<dbReference type="EMBL" id="GGEC01027823">
    <property type="protein sequence ID" value="MBX08307.1"/>
    <property type="molecule type" value="Transcribed_RNA"/>
</dbReference>
<evidence type="ECO:0000313" key="2">
    <source>
        <dbReference type="EMBL" id="MBX08307.1"/>
    </source>
</evidence>
<evidence type="ECO:0000256" key="1">
    <source>
        <dbReference type="SAM" id="Phobius"/>
    </source>
</evidence>
<keyword evidence="1" id="KW-0812">Transmembrane</keyword>
<name>A0A2P2KRK9_RHIMU</name>
<feature type="transmembrane region" description="Helical" evidence="1">
    <location>
        <begin position="6"/>
        <end position="27"/>
    </location>
</feature>